<evidence type="ECO:0000256" key="4">
    <source>
        <dbReference type="ARBA" id="ARBA00025743"/>
    </source>
</evidence>
<dbReference type="InterPro" id="IPR010987">
    <property type="entry name" value="Glutathione-S-Trfase_C-like"/>
</dbReference>
<accession>A0AA88WHC7</accession>
<dbReference type="PROSITE" id="PS50405">
    <property type="entry name" value="GST_CTER"/>
    <property type="match status" value="1"/>
</dbReference>
<evidence type="ECO:0000256" key="5">
    <source>
        <dbReference type="ARBA" id="ARBA00047960"/>
    </source>
</evidence>
<evidence type="ECO:0000256" key="2">
    <source>
        <dbReference type="ARBA" id="ARBA00022575"/>
    </source>
</evidence>
<protein>
    <recommendedName>
        <fullName evidence="1">glutathione transferase</fullName>
        <ecNumber evidence="1">2.5.1.18</ecNumber>
    </recommendedName>
</protein>
<dbReference type="AlphaFoldDB" id="A0AA88WHC7"/>
<evidence type="ECO:0000313" key="7">
    <source>
        <dbReference type="EMBL" id="KAK3027866.1"/>
    </source>
</evidence>
<comment type="catalytic activity">
    <reaction evidence="5">
        <text>RX + glutathione = an S-substituted glutathione + a halide anion + H(+)</text>
        <dbReference type="Rhea" id="RHEA:16437"/>
        <dbReference type="ChEBI" id="CHEBI:15378"/>
        <dbReference type="ChEBI" id="CHEBI:16042"/>
        <dbReference type="ChEBI" id="CHEBI:17792"/>
        <dbReference type="ChEBI" id="CHEBI:57925"/>
        <dbReference type="ChEBI" id="CHEBI:90779"/>
        <dbReference type="EC" id="2.5.1.18"/>
    </reaction>
</comment>
<dbReference type="EMBL" id="JAVXUP010000439">
    <property type="protein sequence ID" value="KAK3027866.1"/>
    <property type="molecule type" value="Genomic_DNA"/>
</dbReference>
<name>A0AA88WHC7_9ASTE</name>
<gene>
    <name evidence="7" type="ORF">RJ639_041500</name>
</gene>
<evidence type="ECO:0000256" key="3">
    <source>
        <dbReference type="ARBA" id="ARBA00022679"/>
    </source>
</evidence>
<feature type="domain" description="GST C-terminal" evidence="6">
    <location>
        <begin position="107"/>
        <end position="245"/>
    </location>
</feature>
<comment type="caution">
    <text evidence="7">The sequence shown here is derived from an EMBL/GenBank/DDBJ whole genome shotgun (WGS) entry which is preliminary data.</text>
</comment>
<proteinExistence type="inferred from homology"/>
<dbReference type="InterPro" id="IPR045074">
    <property type="entry name" value="GST_C_Tau"/>
</dbReference>
<keyword evidence="3" id="KW-0808">Transferase</keyword>
<dbReference type="InterPro" id="IPR045073">
    <property type="entry name" value="Omega/Tau-like"/>
</dbReference>
<dbReference type="InterPro" id="IPR004046">
    <property type="entry name" value="GST_C"/>
</dbReference>
<evidence type="ECO:0000259" key="6">
    <source>
        <dbReference type="PROSITE" id="PS50405"/>
    </source>
</evidence>
<keyword evidence="8" id="KW-1185">Reference proteome</keyword>
<dbReference type="SUPFAM" id="SSF47616">
    <property type="entry name" value="GST C-terminal domain-like"/>
    <property type="match status" value="2"/>
</dbReference>
<dbReference type="PANTHER" id="PTHR11260">
    <property type="entry name" value="GLUTATHIONE S-TRANSFERASE, GST, SUPERFAMILY, GST DOMAIN CONTAINING"/>
    <property type="match status" value="1"/>
</dbReference>
<dbReference type="PANTHER" id="PTHR11260:SF615">
    <property type="entry name" value="GLUTATHIONE S-TRANSFERASE U17"/>
    <property type="match status" value="1"/>
</dbReference>
<dbReference type="FunFam" id="1.20.1050.10:FF:000016">
    <property type="entry name" value="Glutathione S-transferase U9"/>
    <property type="match status" value="1"/>
</dbReference>
<dbReference type="EC" id="2.5.1.18" evidence="1"/>
<dbReference type="InterPro" id="IPR036282">
    <property type="entry name" value="Glutathione-S-Trfase_C_sf"/>
</dbReference>
<evidence type="ECO:0000256" key="1">
    <source>
        <dbReference type="ARBA" id="ARBA00012452"/>
    </source>
</evidence>
<dbReference type="GO" id="GO:0009407">
    <property type="term" value="P:toxin catabolic process"/>
    <property type="evidence" value="ECO:0007669"/>
    <property type="project" value="UniProtKB-ARBA"/>
</dbReference>
<comment type="similarity">
    <text evidence="4">Belongs to the GST superfamily. Tau family.</text>
</comment>
<feature type="non-terminal residue" evidence="7">
    <location>
        <position position="254"/>
    </location>
</feature>
<dbReference type="GO" id="GO:0004364">
    <property type="term" value="F:glutathione transferase activity"/>
    <property type="evidence" value="ECO:0007669"/>
    <property type="project" value="UniProtKB-EC"/>
</dbReference>
<reference evidence="7" key="1">
    <citation type="submission" date="2022-12" db="EMBL/GenBank/DDBJ databases">
        <title>Draft genome assemblies for two species of Escallonia (Escalloniales).</title>
        <authorList>
            <person name="Chanderbali A."/>
            <person name="Dervinis C."/>
            <person name="Anghel I."/>
            <person name="Soltis D."/>
            <person name="Soltis P."/>
            <person name="Zapata F."/>
        </authorList>
    </citation>
    <scope>NUCLEOTIDE SEQUENCE</scope>
    <source>
        <strain evidence="7">UCBG64.0493</strain>
        <tissue evidence="7">Leaf</tissue>
    </source>
</reference>
<dbReference type="Pfam" id="PF00043">
    <property type="entry name" value="GST_C"/>
    <property type="match status" value="1"/>
</dbReference>
<keyword evidence="2" id="KW-0216">Detoxification</keyword>
<dbReference type="Gene3D" id="1.20.1050.10">
    <property type="match status" value="2"/>
</dbReference>
<organism evidence="7 8">
    <name type="scientific">Escallonia herrerae</name>
    <dbReference type="NCBI Taxonomy" id="1293975"/>
    <lineage>
        <taxon>Eukaryota</taxon>
        <taxon>Viridiplantae</taxon>
        <taxon>Streptophyta</taxon>
        <taxon>Embryophyta</taxon>
        <taxon>Tracheophyta</taxon>
        <taxon>Spermatophyta</taxon>
        <taxon>Magnoliopsida</taxon>
        <taxon>eudicotyledons</taxon>
        <taxon>Gunneridae</taxon>
        <taxon>Pentapetalae</taxon>
        <taxon>asterids</taxon>
        <taxon>campanulids</taxon>
        <taxon>Escalloniales</taxon>
        <taxon>Escalloniaceae</taxon>
        <taxon>Escallonia</taxon>
    </lineage>
</organism>
<dbReference type="Proteomes" id="UP001188597">
    <property type="component" value="Unassembled WGS sequence"/>
</dbReference>
<evidence type="ECO:0000313" key="8">
    <source>
        <dbReference type="Proteomes" id="UP001188597"/>
    </source>
</evidence>
<sequence>NLICTRRGSKKAAVQETQEILALLEEAFVKCSKGKAYLGGLLVTIGQFWCSEVGEEVANVKFLDQSKTPGHVGWAKKFRLDDAAKEVIPEAEKLKQTVQMIETMAKTSLNRHKANRLIFFIHVIWREDEQWFPVLRQLALFAQGEEAKEAALQGTTEGLALLEEAFLKCSKGEAYFGGESIGYIDIALGCFLGWLKVGEKVANVKLLDETKTPGLVEWANTFCSNDAVKGVVPEAEKLMETVKMIQAMAKASIK</sequence>
<dbReference type="GO" id="GO:0005737">
    <property type="term" value="C:cytoplasm"/>
    <property type="evidence" value="ECO:0007669"/>
    <property type="project" value="TreeGrafter"/>
</dbReference>
<dbReference type="CDD" id="cd03185">
    <property type="entry name" value="GST_C_Tau"/>
    <property type="match status" value="1"/>
</dbReference>
<dbReference type="GO" id="GO:0006749">
    <property type="term" value="P:glutathione metabolic process"/>
    <property type="evidence" value="ECO:0007669"/>
    <property type="project" value="InterPro"/>
</dbReference>